<keyword evidence="1" id="KW-0489">Methyltransferase</keyword>
<dbReference type="GO" id="GO:0032259">
    <property type="term" value="P:methylation"/>
    <property type="evidence" value="ECO:0007669"/>
    <property type="project" value="UniProtKB-KW"/>
</dbReference>
<accession>A0A2M9ARS0</accession>
<keyword evidence="2" id="KW-1185">Reference proteome</keyword>
<gene>
    <name evidence="1" type="ORF">CLV45_4035</name>
</gene>
<evidence type="ECO:0000313" key="2">
    <source>
        <dbReference type="Proteomes" id="UP000228535"/>
    </source>
</evidence>
<dbReference type="InterPro" id="IPR029063">
    <property type="entry name" value="SAM-dependent_MTases_sf"/>
</dbReference>
<name>A0A2M9ARS0_9BACT</name>
<sequence length="324" mass="36434">MAGYTVATPFGTQHLTFNIQHSTFPQSVSYERLENCPVCGKSEFRNKLVVEDKSVSKESFAIVQCQNCTFQFTNPRPGIEAIGRYYESDDYVSHNSTATGVINQAYKVARFFTMRRKVALVNKLAPRKGKLLDYGCGTGHFLAAARSGGWQVAGVEPNARAQQEASERVGQPIGNENLVSFESASFDAITLWHVLEHVHNLNETLQQLVRLLKPDGVLIIAVPNVDSLDAQHYRQDWAAYDVPRHLYHFSPKTMKLLLKKHKLTVPETLPMPLDAYYVSMLSEKHRAERGGGLMNVLKAGYKSNKYAEEHEGLYSSVIYVAHKR</sequence>
<dbReference type="SUPFAM" id="SSF53335">
    <property type="entry name" value="S-adenosyl-L-methionine-dependent methyltransferases"/>
    <property type="match status" value="1"/>
</dbReference>
<dbReference type="Pfam" id="PF13489">
    <property type="entry name" value="Methyltransf_23"/>
    <property type="match status" value="1"/>
</dbReference>
<keyword evidence="1" id="KW-0808">Transferase</keyword>
<comment type="caution">
    <text evidence="1">The sequence shown here is derived from an EMBL/GenBank/DDBJ whole genome shotgun (WGS) entry which is preliminary data.</text>
</comment>
<organism evidence="1 2">
    <name type="scientific">Hymenobacter chitinivorans DSM 11115</name>
    <dbReference type="NCBI Taxonomy" id="1121954"/>
    <lineage>
        <taxon>Bacteria</taxon>
        <taxon>Pseudomonadati</taxon>
        <taxon>Bacteroidota</taxon>
        <taxon>Cytophagia</taxon>
        <taxon>Cytophagales</taxon>
        <taxon>Hymenobacteraceae</taxon>
        <taxon>Hymenobacter</taxon>
    </lineage>
</organism>
<protein>
    <submittedName>
        <fullName evidence="1">Methyltransferase family protein</fullName>
    </submittedName>
</protein>
<evidence type="ECO:0000313" key="1">
    <source>
        <dbReference type="EMBL" id="PJJ48333.1"/>
    </source>
</evidence>
<dbReference type="EMBL" id="PGFA01000004">
    <property type="protein sequence ID" value="PJJ48333.1"/>
    <property type="molecule type" value="Genomic_DNA"/>
</dbReference>
<dbReference type="Proteomes" id="UP000228535">
    <property type="component" value="Unassembled WGS sequence"/>
</dbReference>
<dbReference type="AlphaFoldDB" id="A0A2M9ARS0"/>
<dbReference type="Gene3D" id="3.40.50.150">
    <property type="entry name" value="Vaccinia Virus protein VP39"/>
    <property type="match status" value="1"/>
</dbReference>
<dbReference type="GO" id="GO:0008168">
    <property type="term" value="F:methyltransferase activity"/>
    <property type="evidence" value="ECO:0007669"/>
    <property type="project" value="UniProtKB-KW"/>
</dbReference>
<dbReference type="PANTHER" id="PTHR43861:SF6">
    <property type="entry name" value="METHYLTRANSFERASE TYPE 11"/>
    <property type="match status" value="1"/>
</dbReference>
<dbReference type="PANTHER" id="PTHR43861">
    <property type="entry name" value="TRANS-ACONITATE 2-METHYLTRANSFERASE-RELATED"/>
    <property type="match status" value="1"/>
</dbReference>
<reference evidence="1 2" key="1">
    <citation type="submission" date="2017-11" db="EMBL/GenBank/DDBJ databases">
        <title>Genomic Encyclopedia of Archaeal and Bacterial Type Strains, Phase II (KMG-II): From Individual Species to Whole Genera.</title>
        <authorList>
            <person name="Goeker M."/>
        </authorList>
    </citation>
    <scope>NUCLEOTIDE SEQUENCE [LARGE SCALE GENOMIC DNA]</scope>
    <source>
        <strain evidence="1 2">DSM 11115</strain>
    </source>
</reference>
<dbReference type="CDD" id="cd02440">
    <property type="entry name" value="AdoMet_MTases"/>
    <property type="match status" value="1"/>
</dbReference>
<proteinExistence type="predicted"/>